<dbReference type="PANTHER" id="PTHR47870:SF4">
    <property type="entry name" value="CYTOCHROME C-TYPE BIOGENESIS PROTEIN CYCH"/>
    <property type="match status" value="1"/>
</dbReference>
<accession>A0ABV7HBR7</accession>
<dbReference type="PANTHER" id="PTHR47870">
    <property type="entry name" value="CYTOCHROME C-TYPE BIOGENESIS PROTEIN CCMH"/>
    <property type="match status" value="1"/>
</dbReference>
<evidence type="ECO:0000313" key="8">
    <source>
        <dbReference type="EMBL" id="MFC3149845.1"/>
    </source>
</evidence>
<dbReference type="InterPro" id="IPR017560">
    <property type="entry name" value="Cyt_c_biogenesis_CcmI"/>
</dbReference>
<evidence type="ECO:0000259" key="7">
    <source>
        <dbReference type="Pfam" id="PF23914"/>
    </source>
</evidence>
<comment type="caution">
    <text evidence="8">The sequence shown here is derived from an EMBL/GenBank/DDBJ whole genome shotgun (WGS) entry which is preliminary data.</text>
</comment>
<keyword evidence="5" id="KW-0472">Membrane</keyword>
<organism evidence="8 9">
    <name type="scientific">Litoribrevibacter euphylliae</name>
    <dbReference type="NCBI Taxonomy" id="1834034"/>
    <lineage>
        <taxon>Bacteria</taxon>
        <taxon>Pseudomonadati</taxon>
        <taxon>Pseudomonadota</taxon>
        <taxon>Gammaproteobacteria</taxon>
        <taxon>Oceanospirillales</taxon>
        <taxon>Oceanospirillaceae</taxon>
        <taxon>Litoribrevibacter</taxon>
    </lineage>
</organism>
<evidence type="ECO:0000256" key="3">
    <source>
        <dbReference type="ARBA" id="ARBA00022748"/>
    </source>
</evidence>
<dbReference type="Gene3D" id="1.25.40.10">
    <property type="entry name" value="Tetratricopeptide repeat domain"/>
    <property type="match status" value="1"/>
</dbReference>
<dbReference type="Proteomes" id="UP001595476">
    <property type="component" value="Unassembled WGS sequence"/>
</dbReference>
<dbReference type="InterPro" id="IPR056413">
    <property type="entry name" value="TPR_CcmH_CycH"/>
</dbReference>
<feature type="transmembrane region" description="Helical" evidence="5">
    <location>
        <begin position="6"/>
        <end position="25"/>
    </location>
</feature>
<dbReference type="SUPFAM" id="SSF48452">
    <property type="entry name" value="TPR-like"/>
    <property type="match status" value="1"/>
</dbReference>
<dbReference type="Pfam" id="PF23914">
    <property type="entry name" value="TPR_CcmH_CycH"/>
    <property type="match status" value="1"/>
</dbReference>
<evidence type="ECO:0000313" key="9">
    <source>
        <dbReference type="Proteomes" id="UP001595476"/>
    </source>
</evidence>
<evidence type="ECO:0000256" key="2">
    <source>
        <dbReference type="ARBA" id="ARBA00022737"/>
    </source>
</evidence>
<reference evidence="9" key="1">
    <citation type="journal article" date="2019" name="Int. J. Syst. Evol. Microbiol.">
        <title>The Global Catalogue of Microorganisms (GCM) 10K type strain sequencing project: providing services to taxonomists for standard genome sequencing and annotation.</title>
        <authorList>
            <consortium name="The Broad Institute Genomics Platform"/>
            <consortium name="The Broad Institute Genome Sequencing Center for Infectious Disease"/>
            <person name="Wu L."/>
            <person name="Ma J."/>
        </authorList>
    </citation>
    <scope>NUCLEOTIDE SEQUENCE [LARGE SCALE GENOMIC DNA]</scope>
    <source>
        <strain evidence="9">KCTC 52438</strain>
    </source>
</reference>
<keyword evidence="5" id="KW-0812">Transmembrane</keyword>
<keyword evidence="3" id="KW-0201">Cytochrome c-type biogenesis</keyword>
<dbReference type="NCBIfam" id="TIGR03142">
    <property type="entry name" value="cytochro_ccmI"/>
    <property type="match status" value="1"/>
</dbReference>
<feature type="domain" description="Cytochrome c-type biogenesis protein H TPR" evidence="7">
    <location>
        <begin position="142"/>
        <end position="261"/>
    </location>
</feature>
<dbReference type="InterPro" id="IPR051263">
    <property type="entry name" value="C-type_cytochrome_biogenesis"/>
</dbReference>
<sequence>MALLWVSIALMTALMLLFFILPVHFSRKSDDHLELSELNTRVFNEHLAQLEQDLSENIIDQQDFDAQKRELEDRYILDMDGLDSSSSKVSSKSSMVVLLVAGLISVVSSVAIYYKLGATEELEMAESLEKVKGLSEQELLARMEKQLESNPNNLEGQLLLARTYLTLGRSADAVKPLTTALELAEGAEGEAMISAQLAQAIYFSDPSFIPEKAEALIARSLELDPQEPTALGVSGIFAFEQGKYELAIQQWQKILALIEEGPNAESLRQGIKTARAKLAEQNGEAPAASLTASDSEPVVIKVAVGVSDEVRDAFDPATRVFVYARHATGPKMPLSIQSLNLDALPVSLQLDDSTSMGGMAKLSDAETVQVVARISVSGSAMPSEGDLQVMSKPIDLTAVPEVVVLELKK</sequence>
<feature type="transmembrane region" description="Helical" evidence="5">
    <location>
        <begin position="95"/>
        <end position="114"/>
    </location>
</feature>
<keyword evidence="5" id="KW-1133">Transmembrane helix</keyword>
<dbReference type="InterPro" id="IPR056412">
    <property type="entry name" value="Ig_CycH"/>
</dbReference>
<gene>
    <name evidence="8" type="primary">ccmI</name>
    <name evidence="8" type="ORF">ACFOEK_02260</name>
</gene>
<keyword evidence="4" id="KW-0802">TPR repeat</keyword>
<keyword evidence="9" id="KW-1185">Reference proteome</keyword>
<dbReference type="InterPro" id="IPR011990">
    <property type="entry name" value="TPR-like_helical_dom_sf"/>
</dbReference>
<dbReference type="EMBL" id="JBHRSZ010000002">
    <property type="protein sequence ID" value="MFC3149845.1"/>
    <property type="molecule type" value="Genomic_DNA"/>
</dbReference>
<comment type="subcellular location">
    <subcellularLocation>
        <location evidence="1">Cell envelope</location>
    </subcellularLocation>
</comment>
<proteinExistence type="predicted"/>
<keyword evidence="2" id="KW-0677">Repeat</keyword>
<dbReference type="RefSeq" id="WP_386715556.1">
    <property type="nucleotide sequence ID" value="NZ_JBHRSZ010000002.1"/>
</dbReference>
<evidence type="ECO:0000256" key="4">
    <source>
        <dbReference type="ARBA" id="ARBA00022803"/>
    </source>
</evidence>
<feature type="domain" description="Cytochrome c-type biogenesis protein H Ig-like" evidence="6">
    <location>
        <begin position="300"/>
        <end position="401"/>
    </location>
</feature>
<dbReference type="Pfam" id="PF23892">
    <property type="entry name" value="Ig_CycH"/>
    <property type="match status" value="1"/>
</dbReference>
<evidence type="ECO:0000259" key="6">
    <source>
        <dbReference type="Pfam" id="PF23892"/>
    </source>
</evidence>
<evidence type="ECO:0000256" key="1">
    <source>
        <dbReference type="ARBA" id="ARBA00004196"/>
    </source>
</evidence>
<protein>
    <submittedName>
        <fullName evidence="8">C-type cytochrome biogenesis protein CcmI</fullName>
    </submittedName>
</protein>
<name>A0ABV7HBR7_9GAMM</name>
<evidence type="ECO:0000256" key="5">
    <source>
        <dbReference type="SAM" id="Phobius"/>
    </source>
</evidence>